<dbReference type="EMBL" id="JAPDOD010000005">
    <property type="protein sequence ID" value="MDA0160313.1"/>
    <property type="molecule type" value="Genomic_DNA"/>
</dbReference>
<feature type="transmembrane region" description="Helical" evidence="6">
    <location>
        <begin position="60"/>
        <end position="82"/>
    </location>
</feature>
<evidence type="ECO:0000256" key="1">
    <source>
        <dbReference type="ARBA" id="ARBA00004651"/>
    </source>
</evidence>
<dbReference type="AlphaFoldDB" id="A0A9X3MUY8"/>
<feature type="transmembrane region" description="Helical" evidence="6">
    <location>
        <begin position="20"/>
        <end position="48"/>
    </location>
</feature>
<dbReference type="Pfam" id="PF02653">
    <property type="entry name" value="BPD_transp_2"/>
    <property type="match status" value="1"/>
</dbReference>
<keyword evidence="5 6" id="KW-0472">Membrane</keyword>
<evidence type="ECO:0000313" key="8">
    <source>
        <dbReference type="Proteomes" id="UP001149140"/>
    </source>
</evidence>
<dbReference type="CDD" id="cd06581">
    <property type="entry name" value="TM_PBP1_LivM_like"/>
    <property type="match status" value="1"/>
</dbReference>
<name>A0A9X3MUY8_9ACTN</name>
<dbReference type="InterPro" id="IPR043428">
    <property type="entry name" value="LivM-like"/>
</dbReference>
<keyword evidence="2" id="KW-1003">Cell membrane</keyword>
<feature type="transmembrane region" description="Helical" evidence="6">
    <location>
        <begin position="250"/>
        <end position="268"/>
    </location>
</feature>
<keyword evidence="8" id="KW-1185">Reference proteome</keyword>
<comment type="subcellular location">
    <subcellularLocation>
        <location evidence="1">Cell membrane</location>
        <topology evidence="1">Multi-pass membrane protein</topology>
    </subcellularLocation>
</comment>
<organism evidence="7 8">
    <name type="scientific">Solirubrobacter ginsenosidimutans</name>
    <dbReference type="NCBI Taxonomy" id="490573"/>
    <lineage>
        <taxon>Bacteria</taxon>
        <taxon>Bacillati</taxon>
        <taxon>Actinomycetota</taxon>
        <taxon>Thermoleophilia</taxon>
        <taxon>Solirubrobacterales</taxon>
        <taxon>Solirubrobacteraceae</taxon>
        <taxon>Solirubrobacter</taxon>
    </lineage>
</organism>
<evidence type="ECO:0000313" key="7">
    <source>
        <dbReference type="EMBL" id="MDA0160313.1"/>
    </source>
</evidence>
<keyword evidence="4 6" id="KW-1133">Transmembrane helix</keyword>
<reference evidence="7" key="1">
    <citation type="submission" date="2022-10" db="EMBL/GenBank/DDBJ databases">
        <title>The WGS of Solirubrobacter ginsenosidimutans DSM 21036.</title>
        <authorList>
            <person name="Jiang Z."/>
        </authorList>
    </citation>
    <scope>NUCLEOTIDE SEQUENCE</scope>
    <source>
        <strain evidence="7">DSM 21036</strain>
    </source>
</reference>
<dbReference type="GO" id="GO:0005886">
    <property type="term" value="C:plasma membrane"/>
    <property type="evidence" value="ECO:0007669"/>
    <property type="project" value="UniProtKB-SubCell"/>
</dbReference>
<accession>A0A9X3MUY8</accession>
<dbReference type="PANTHER" id="PTHR30482">
    <property type="entry name" value="HIGH-AFFINITY BRANCHED-CHAIN AMINO ACID TRANSPORT SYSTEM PERMEASE"/>
    <property type="match status" value="1"/>
</dbReference>
<dbReference type="PANTHER" id="PTHR30482:SF10">
    <property type="entry name" value="HIGH-AFFINITY BRANCHED-CHAIN AMINO ACID TRANSPORT PROTEIN BRAE"/>
    <property type="match status" value="1"/>
</dbReference>
<sequence length="293" mass="31361">MLEWIQAHQFFIDITLISTLLVMSVFVVFHAGVFSLASVGFMAVGAYGTAILTTKSGFPIWLGIVAGVVCASVVALIVGLLVARLSGIYLALATFALAQAILVAIRELHVTNGVQGIIGIPIHAFTWTAVILLVLLGILLELVHRSHVGRALRSARLDDVVARGFGIPVRRYRLAAMVASGALAGLAGALNAHEVGVISPDQYSFTLLVVALTYVVVGGVAYWVGPMVAALALGVFHELMRDVGTDWENITYGLVLIVLILLAPQGLGDPRLRKLFRRRRPKRPAAALQETRT</sequence>
<dbReference type="InterPro" id="IPR001851">
    <property type="entry name" value="ABC_transp_permease"/>
</dbReference>
<evidence type="ECO:0000256" key="6">
    <source>
        <dbReference type="SAM" id="Phobius"/>
    </source>
</evidence>
<proteinExistence type="predicted"/>
<feature type="transmembrane region" description="Helical" evidence="6">
    <location>
        <begin position="88"/>
        <end position="105"/>
    </location>
</feature>
<keyword evidence="3 6" id="KW-0812">Transmembrane</keyword>
<comment type="caution">
    <text evidence="7">The sequence shown here is derived from an EMBL/GenBank/DDBJ whole genome shotgun (WGS) entry which is preliminary data.</text>
</comment>
<dbReference type="RefSeq" id="WP_270039092.1">
    <property type="nucleotide sequence ID" value="NZ_JAPDOD010000005.1"/>
</dbReference>
<protein>
    <submittedName>
        <fullName evidence="7">Branched-chain amino acid ABC transporter permease</fullName>
    </submittedName>
</protein>
<evidence type="ECO:0000256" key="2">
    <source>
        <dbReference type="ARBA" id="ARBA00022475"/>
    </source>
</evidence>
<feature type="transmembrane region" description="Helical" evidence="6">
    <location>
        <begin position="205"/>
        <end position="230"/>
    </location>
</feature>
<feature type="transmembrane region" description="Helical" evidence="6">
    <location>
        <begin position="174"/>
        <end position="193"/>
    </location>
</feature>
<gene>
    <name evidence="7" type="ORF">OM076_08560</name>
</gene>
<evidence type="ECO:0000256" key="4">
    <source>
        <dbReference type="ARBA" id="ARBA00022989"/>
    </source>
</evidence>
<dbReference type="Proteomes" id="UP001149140">
    <property type="component" value="Unassembled WGS sequence"/>
</dbReference>
<evidence type="ECO:0000256" key="3">
    <source>
        <dbReference type="ARBA" id="ARBA00022692"/>
    </source>
</evidence>
<feature type="transmembrane region" description="Helical" evidence="6">
    <location>
        <begin position="117"/>
        <end position="140"/>
    </location>
</feature>
<dbReference type="GO" id="GO:0015658">
    <property type="term" value="F:branched-chain amino acid transmembrane transporter activity"/>
    <property type="evidence" value="ECO:0007669"/>
    <property type="project" value="InterPro"/>
</dbReference>
<evidence type="ECO:0000256" key="5">
    <source>
        <dbReference type="ARBA" id="ARBA00023136"/>
    </source>
</evidence>